<dbReference type="EC" id="6.1.1.6" evidence="1"/>
<dbReference type="Proteomes" id="UP001172386">
    <property type="component" value="Unassembled WGS sequence"/>
</dbReference>
<keyword evidence="2" id="KW-1185">Reference proteome</keyword>
<sequence length="577" mass="64156">MPSTASGAVMSYSHTSTASHPIRPFSCFASLRQDGSSSASSDAYITQRQQALLNAGFNDYPRPLAHLQRQRQCTIEQFKEVHKDTLQPNETANTEDQCVRGRVDAKRTAGSHLLFLDLVEQPGNHKLQVVVERNKLAGPDTTATGNGVKRFGKLVERGDTISVEGKAYRTTSGELSLSARAIPTLLSPCLRMPVTDFGPDSDYAHDRHVAMRVDPSIIDGLVARSRILHHVQTFFNNADFINVQTPILAAAAGGAIARPFQTTATEFANRKLSLRIAPELWLKRLIVGGMNRVYEIGPSFRNEGIDKTHNPEFTTCEFYATYMPVGELMTLTRRLISFASNGLLQTGQLDASFHKATMLAENESSWPTIDFISALNEALELELPDLSAPNAREALLQIFQSKNLPIPATPTLPRLLDKLSSIYLEPRCTDATWIFQPPECLSPLAKSFPHPKFPNQRVAARAELFIHNKEVVNCYEEENSPVEQRRKFIDQQTFAKLPSEDGTVVEEDDEAMQIDEDYIKALEWGMPPTGGWGCGIDRLCMLMLGKDRIEDVLSFGNLRSVTRGADKQEMPIKGPRK</sequence>
<reference evidence="1" key="1">
    <citation type="submission" date="2022-10" db="EMBL/GenBank/DDBJ databases">
        <title>Culturing micro-colonial fungi from biological soil crusts in the Mojave desert and describing Neophaeococcomyces mojavensis, and introducing the new genera and species Taxawa tesnikishii.</title>
        <authorList>
            <person name="Kurbessoian T."/>
            <person name="Stajich J.E."/>
        </authorList>
    </citation>
    <scope>NUCLEOTIDE SEQUENCE</scope>
    <source>
        <strain evidence="1">JES_112</strain>
    </source>
</reference>
<name>A0ACC2ZW10_9EURO</name>
<evidence type="ECO:0000313" key="1">
    <source>
        <dbReference type="EMBL" id="KAJ9651849.1"/>
    </source>
</evidence>
<proteinExistence type="predicted"/>
<gene>
    <name evidence="1" type="primary">MSK1</name>
    <name evidence="1" type="ORF">H2198_008881</name>
</gene>
<keyword evidence="1" id="KW-0436">Ligase</keyword>
<protein>
    <submittedName>
        <fullName evidence="1">Mitochondrial lysine-tRNA synthetase</fullName>
        <ecNumber evidence="1">6.1.1.6</ecNumber>
    </submittedName>
</protein>
<evidence type="ECO:0000313" key="2">
    <source>
        <dbReference type="Proteomes" id="UP001172386"/>
    </source>
</evidence>
<comment type="caution">
    <text evidence="1">The sequence shown here is derived from an EMBL/GenBank/DDBJ whole genome shotgun (WGS) entry which is preliminary data.</text>
</comment>
<accession>A0ACC2ZW10</accession>
<organism evidence="1 2">
    <name type="scientific">Neophaeococcomyces mojaviensis</name>
    <dbReference type="NCBI Taxonomy" id="3383035"/>
    <lineage>
        <taxon>Eukaryota</taxon>
        <taxon>Fungi</taxon>
        <taxon>Dikarya</taxon>
        <taxon>Ascomycota</taxon>
        <taxon>Pezizomycotina</taxon>
        <taxon>Eurotiomycetes</taxon>
        <taxon>Chaetothyriomycetidae</taxon>
        <taxon>Chaetothyriales</taxon>
        <taxon>Chaetothyriales incertae sedis</taxon>
        <taxon>Neophaeococcomyces</taxon>
    </lineage>
</organism>
<dbReference type="EMBL" id="JAPDRQ010000232">
    <property type="protein sequence ID" value="KAJ9651849.1"/>
    <property type="molecule type" value="Genomic_DNA"/>
</dbReference>